<comment type="caution">
    <text evidence="1">The sequence shown here is derived from an EMBL/GenBank/DDBJ whole genome shotgun (WGS) entry which is preliminary data.</text>
</comment>
<reference evidence="1" key="1">
    <citation type="submission" date="2019-07" db="EMBL/GenBank/DDBJ databases">
        <authorList>
            <person name="Dittberner H."/>
        </authorList>
    </citation>
    <scope>NUCLEOTIDE SEQUENCE [LARGE SCALE GENOMIC DNA]</scope>
</reference>
<accession>A0A565BED3</accession>
<protein>
    <submittedName>
        <fullName evidence="1">Uncharacterized protein</fullName>
    </submittedName>
</protein>
<proteinExistence type="predicted"/>
<gene>
    <name evidence="1" type="ORF">ANE_LOCUS10467</name>
</gene>
<dbReference type="Proteomes" id="UP000489600">
    <property type="component" value="Unassembled WGS sequence"/>
</dbReference>
<keyword evidence="2" id="KW-1185">Reference proteome</keyword>
<dbReference type="AlphaFoldDB" id="A0A565BED3"/>
<name>A0A565BED3_9BRAS</name>
<evidence type="ECO:0000313" key="1">
    <source>
        <dbReference type="EMBL" id="VVB00023.1"/>
    </source>
</evidence>
<sequence length="156" mass="17675">MSSSKEGTSDSKVNKKMLKSIETVSQGWSMRNLSITIESGCYETVTPQPREPSHYREKLQNKEIVNCSTKTKEQIEKELLELLKSYRKSMKAKCALPSKCKKDKCVFPIEKSDVVLESSQACGKLILFKPVQPSSIDFFSHVLEEKASAYAQRCFP</sequence>
<organism evidence="1 2">
    <name type="scientific">Arabis nemorensis</name>
    <dbReference type="NCBI Taxonomy" id="586526"/>
    <lineage>
        <taxon>Eukaryota</taxon>
        <taxon>Viridiplantae</taxon>
        <taxon>Streptophyta</taxon>
        <taxon>Embryophyta</taxon>
        <taxon>Tracheophyta</taxon>
        <taxon>Spermatophyta</taxon>
        <taxon>Magnoliopsida</taxon>
        <taxon>eudicotyledons</taxon>
        <taxon>Gunneridae</taxon>
        <taxon>Pentapetalae</taxon>
        <taxon>rosids</taxon>
        <taxon>malvids</taxon>
        <taxon>Brassicales</taxon>
        <taxon>Brassicaceae</taxon>
        <taxon>Arabideae</taxon>
        <taxon>Arabis</taxon>
    </lineage>
</organism>
<dbReference type="EMBL" id="CABITT030000004">
    <property type="protein sequence ID" value="VVB00023.1"/>
    <property type="molecule type" value="Genomic_DNA"/>
</dbReference>
<evidence type="ECO:0000313" key="2">
    <source>
        <dbReference type="Proteomes" id="UP000489600"/>
    </source>
</evidence>